<accession>A0ACB9WE30</accession>
<organism evidence="1 2">
    <name type="scientific">Chaenocephalus aceratus</name>
    <name type="common">Blackfin icefish</name>
    <name type="synonym">Chaenichthys aceratus</name>
    <dbReference type="NCBI Taxonomy" id="36190"/>
    <lineage>
        <taxon>Eukaryota</taxon>
        <taxon>Metazoa</taxon>
        <taxon>Chordata</taxon>
        <taxon>Craniata</taxon>
        <taxon>Vertebrata</taxon>
        <taxon>Euteleostomi</taxon>
        <taxon>Actinopterygii</taxon>
        <taxon>Neopterygii</taxon>
        <taxon>Teleostei</taxon>
        <taxon>Neoteleostei</taxon>
        <taxon>Acanthomorphata</taxon>
        <taxon>Eupercaria</taxon>
        <taxon>Perciformes</taxon>
        <taxon>Notothenioidei</taxon>
        <taxon>Channichthyidae</taxon>
        <taxon>Chaenocephalus</taxon>
    </lineage>
</organism>
<comment type="caution">
    <text evidence="1">The sequence shown here is derived from an EMBL/GenBank/DDBJ whole genome shotgun (WGS) entry which is preliminary data.</text>
</comment>
<proteinExistence type="predicted"/>
<protein>
    <submittedName>
        <fullName evidence="1">Uncharacterized protein</fullName>
    </submittedName>
</protein>
<sequence length="191" mass="21041">QWSLKSEQTLISLCPPAWLTLTPNGIHVLCLSLATVEESTTLVAVRCQEGQDEALLFSVFLKIASLCARSVCTNLNLLLLLPDTVPHGSSDLHTQMWTPHKPTVNEREGKESERKNERVRDDCDRMIEGREGMQQSEEEFHDNPASGPKHSCVSFVTNAHLSSTLGRGPVFPSCSPHSVMATTHPTADEPI</sequence>
<dbReference type="EMBL" id="CM043800">
    <property type="protein sequence ID" value="KAI4811287.1"/>
    <property type="molecule type" value="Genomic_DNA"/>
</dbReference>
<name>A0ACB9WE30_CHAAC</name>
<feature type="non-terminal residue" evidence="1">
    <location>
        <position position="191"/>
    </location>
</feature>
<reference evidence="1" key="1">
    <citation type="submission" date="2022-05" db="EMBL/GenBank/DDBJ databases">
        <title>Chromosome-level genome of Chaenocephalus aceratus.</title>
        <authorList>
            <person name="Park H."/>
        </authorList>
    </citation>
    <scope>NUCLEOTIDE SEQUENCE</scope>
    <source>
        <strain evidence="1">KU_202001</strain>
    </source>
</reference>
<dbReference type="Proteomes" id="UP001057452">
    <property type="component" value="Chromosome 16"/>
</dbReference>
<evidence type="ECO:0000313" key="1">
    <source>
        <dbReference type="EMBL" id="KAI4811287.1"/>
    </source>
</evidence>
<gene>
    <name evidence="1" type="ORF">KUCAC02_014200</name>
</gene>
<evidence type="ECO:0000313" key="2">
    <source>
        <dbReference type="Proteomes" id="UP001057452"/>
    </source>
</evidence>
<keyword evidence="2" id="KW-1185">Reference proteome</keyword>
<feature type="non-terminal residue" evidence="1">
    <location>
        <position position="1"/>
    </location>
</feature>